<comment type="caution">
    <text evidence="8">The sequence shown here is derived from an EMBL/GenBank/DDBJ whole genome shotgun (WGS) entry which is preliminary data.</text>
</comment>
<sequence>MSKRRTDSRCFAPGCRSGYPGAPKASLFAAPREDDLRRKWERNLRRDDKPLTETSAVCEHHFEPRYILREYVHVINGCEVRTPRGKPSLVPDAVPTLLPGCPAYLSVAAPKQRPERRKAAKPPEGASRKRRRPDAPDEVCDGGEMEGMDFNAATSARLSIEAIRTLEVPANYWCRIEAVGHCDLIFVTTVISKRTKLDIFHEKAVCFMSTEGKIVAQVFYQGVLCQEKPVQSLAEATSVLEEARESPVCKGAMCKQEIKPLSSRLTAHHRAEANTAGRSVISVRCFGKVSSEGK</sequence>
<keyword evidence="3" id="KW-0862">Zinc</keyword>
<proteinExistence type="predicted"/>
<dbReference type="GO" id="GO:0008270">
    <property type="term" value="F:zinc ion binding"/>
    <property type="evidence" value="ECO:0007669"/>
    <property type="project" value="UniProtKB-KW"/>
</dbReference>
<evidence type="ECO:0000256" key="3">
    <source>
        <dbReference type="ARBA" id="ARBA00022833"/>
    </source>
</evidence>
<dbReference type="PANTHER" id="PTHR46600">
    <property type="entry name" value="THAP DOMAIN-CONTAINING"/>
    <property type="match status" value="1"/>
</dbReference>
<dbReference type="SUPFAM" id="SSF57716">
    <property type="entry name" value="Glucocorticoid receptor-like (DNA-binding domain)"/>
    <property type="match status" value="1"/>
</dbReference>
<dbReference type="InterPro" id="IPR026516">
    <property type="entry name" value="THAP1/10"/>
</dbReference>
<evidence type="ECO:0000313" key="9">
    <source>
        <dbReference type="Proteomes" id="UP000821866"/>
    </source>
</evidence>
<keyword evidence="2 5" id="KW-0863">Zinc-finger</keyword>
<dbReference type="EMBL" id="JABSTU010000005">
    <property type="protein sequence ID" value="KAH8032530.1"/>
    <property type="molecule type" value="Genomic_DNA"/>
</dbReference>
<gene>
    <name evidence="8" type="ORF">HPB51_025983</name>
</gene>
<feature type="domain" description="THAP-type" evidence="7">
    <location>
        <begin position="1"/>
        <end position="98"/>
    </location>
</feature>
<evidence type="ECO:0000256" key="6">
    <source>
        <dbReference type="SAM" id="MobiDB-lite"/>
    </source>
</evidence>
<evidence type="ECO:0000259" key="7">
    <source>
        <dbReference type="PROSITE" id="PS50950"/>
    </source>
</evidence>
<evidence type="ECO:0000313" key="8">
    <source>
        <dbReference type="EMBL" id="KAH8032530.1"/>
    </source>
</evidence>
<dbReference type="PROSITE" id="PS50950">
    <property type="entry name" value="ZF_THAP"/>
    <property type="match status" value="1"/>
</dbReference>
<evidence type="ECO:0000256" key="1">
    <source>
        <dbReference type="ARBA" id="ARBA00022723"/>
    </source>
</evidence>
<dbReference type="GO" id="GO:0006357">
    <property type="term" value="P:regulation of transcription by RNA polymerase II"/>
    <property type="evidence" value="ECO:0007669"/>
    <property type="project" value="TreeGrafter"/>
</dbReference>
<evidence type="ECO:0000256" key="2">
    <source>
        <dbReference type="ARBA" id="ARBA00022771"/>
    </source>
</evidence>
<dbReference type="VEuPathDB" id="VectorBase:LOC119174070"/>
<dbReference type="GO" id="GO:0003700">
    <property type="term" value="F:DNA-binding transcription factor activity"/>
    <property type="evidence" value="ECO:0007669"/>
    <property type="project" value="TreeGrafter"/>
</dbReference>
<feature type="region of interest" description="Disordered" evidence="6">
    <location>
        <begin position="109"/>
        <end position="144"/>
    </location>
</feature>
<keyword evidence="4 5" id="KW-0238">DNA-binding</keyword>
<reference evidence="8" key="1">
    <citation type="journal article" date="2020" name="Cell">
        <title>Large-Scale Comparative Analyses of Tick Genomes Elucidate Their Genetic Diversity and Vector Capacities.</title>
        <authorList>
            <consortium name="Tick Genome and Microbiome Consortium (TIGMIC)"/>
            <person name="Jia N."/>
            <person name="Wang J."/>
            <person name="Shi W."/>
            <person name="Du L."/>
            <person name="Sun Y."/>
            <person name="Zhan W."/>
            <person name="Jiang J.F."/>
            <person name="Wang Q."/>
            <person name="Zhang B."/>
            <person name="Ji P."/>
            <person name="Bell-Sakyi L."/>
            <person name="Cui X.M."/>
            <person name="Yuan T.T."/>
            <person name="Jiang B.G."/>
            <person name="Yang W.F."/>
            <person name="Lam T.T."/>
            <person name="Chang Q.C."/>
            <person name="Ding S.J."/>
            <person name="Wang X.J."/>
            <person name="Zhu J.G."/>
            <person name="Ruan X.D."/>
            <person name="Zhao L."/>
            <person name="Wei J.T."/>
            <person name="Ye R.Z."/>
            <person name="Que T.C."/>
            <person name="Du C.H."/>
            <person name="Zhou Y.H."/>
            <person name="Cheng J.X."/>
            <person name="Dai P.F."/>
            <person name="Guo W.B."/>
            <person name="Han X.H."/>
            <person name="Huang E.J."/>
            <person name="Li L.F."/>
            <person name="Wei W."/>
            <person name="Gao Y.C."/>
            <person name="Liu J.Z."/>
            <person name="Shao H.Z."/>
            <person name="Wang X."/>
            <person name="Wang C.C."/>
            <person name="Yang T.C."/>
            <person name="Huo Q.B."/>
            <person name="Li W."/>
            <person name="Chen H.Y."/>
            <person name="Chen S.E."/>
            <person name="Zhou L.G."/>
            <person name="Ni X.B."/>
            <person name="Tian J.H."/>
            <person name="Sheng Y."/>
            <person name="Liu T."/>
            <person name="Pan Y.S."/>
            <person name="Xia L.Y."/>
            <person name="Li J."/>
            <person name="Zhao F."/>
            <person name="Cao W.C."/>
        </authorList>
    </citation>
    <scope>NUCLEOTIDE SEQUENCE</scope>
    <source>
        <strain evidence="8">Rmic-2018</strain>
    </source>
</reference>
<dbReference type="InterPro" id="IPR006612">
    <property type="entry name" value="THAP_Znf"/>
</dbReference>
<dbReference type="Proteomes" id="UP000821866">
    <property type="component" value="Chromosome 3"/>
</dbReference>
<dbReference type="Pfam" id="PF05485">
    <property type="entry name" value="THAP"/>
    <property type="match status" value="1"/>
</dbReference>
<dbReference type="Gene3D" id="6.20.210.20">
    <property type="entry name" value="THAP domain"/>
    <property type="match status" value="1"/>
</dbReference>
<dbReference type="GO" id="GO:0000978">
    <property type="term" value="F:RNA polymerase II cis-regulatory region sequence-specific DNA binding"/>
    <property type="evidence" value="ECO:0007669"/>
    <property type="project" value="TreeGrafter"/>
</dbReference>
<protein>
    <recommendedName>
        <fullName evidence="7">THAP-type domain-containing protein</fullName>
    </recommendedName>
</protein>
<dbReference type="InterPro" id="IPR038441">
    <property type="entry name" value="THAP_Znf_sf"/>
</dbReference>
<evidence type="ECO:0000256" key="5">
    <source>
        <dbReference type="PROSITE-ProRule" id="PRU00309"/>
    </source>
</evidence>
<name>A0A9J6EDZ8_RHIMP</name>
<accession>A0A9J6EDZ8</accession>
<keyword evidence="1" id="KW-0479">Metal-binding</keyword>
<keyword evidence="9" id="KW-1185">Reference proteome</keyword>
<dbReference type="SMART" id="SM00980">
    <property type="entry name" value="THAP"/>
    <property type="match status" value="1"/>
</dbReference>
<dbReference type="SMART" id="SM00692">
    <property type="entry name" value="DM3"/>
    <property type="match status" value="1"/>
</dbReference>
<dbReference type="GO" id="GO:0005634">
    <property type="term" value="C:nucleus"/>
    <property type="evidence" value="ECO:0007669"/>
    <property type="project" value="TreeGrafter"/>
</dbReference>
<dbReference type="AlphaFoldDB" id="A0A9J6EDZ8"/>
<dbReference type="PANTHER" id="PTHR46600:SF7">
    <property type="entry name" value="SI:DKEY-228B2.6-RELATED"/>
    <property type="match status" value="1"/>
</dbReference>
<reference evidence="8" key="2">
    <citation type="submission" date="2021-09" db="EMBL/GenBank/DDBJ databases">
        <authorList>
            <person name="Jia N."/>
            <person name="Wang J."/>
            <person name="Shi W."/>
            <person name="Du L."/>
            <person name="Sun Y."/>
            <person name="Zhan W."/>
            <person name="Jiang J."/>
            <person name="Wang Q."/>
            <person name="Zhang B."/>
            <person name="Ji P."/>
            <person name="Sakyi L.B."/>
            <person name="Cui X."/>
            <person name="Yuan T."/>
            <person name="Jiang B."/>
            <person name="Yang W."/>
            <person name="Lam T.T.-Y."/>
            <person name="Chang Q."/>
            <person name="Ding S."/>
            <person name="Wang X."/>
            <person name="Zhu J."/>
            <person name="Ruan X."/>
            <person name="Zhao L."/>
            <person name="Wei J."/>
            <person name="Que T."/>
            <person name="Du C."/>
            <person name="Cheng J."/>
            <person name="Dai P."/>
            <person name="Han X."/>
            <person name="Huang E."/>
            <person name="Gao Y."/>
            <person name="Liu J."/>
            <person name="Shao H."/>
            <person name="Ye R."/>
            <person name="Li L."/>
            <person name="Wei W."/>
            <person name="Wang X."/>
            <person name="Wang C."/>
            <person name="Huo Q."/>
            <person name="Li W."/>
            <person name="Guo W."/>
            <person name="Chen H."/>
            <person name="Chen S."/>
            <person name="Zhou L."/>
            <person name="Zhou L."/>
            <person name="Ni X."/>
            <person name="Tian J."/>
            <person name="Zhou Y."/>
            <person name="Sheng Y."/>
            <person name="Liu T."/>
            <person name="Pan Y."/>
            <person name="Xia L."/>
            <person name="Li J."/>
            <person name="Zhao F."/>
            <person name="Cao W."/>
        </authorList>
    </citation>
    <scope>NUCLEOTIDE SEQUENCE</scope>
    <source>
        <strain evidence="8">Rmic-2018</strain>
        <tissue evidence="8">Larvae</tissue>
    </source>
</reference>
<organism evidence="8 9">
    <name type="scientific">Rhipicephalus microplus</name>
    <name type="common">Cattle tick</name>
    <name type="synonym">Boophilus microplus</name>
    <dbReference type="NCBI Taxonomy" id="6941"/>
    <lineage>
        <taxon>Eukaryota</taxon>
        <taxon>Metazoa</taxon>
        <taxon>Ecdysozoa</taxon>
        <taxon>Arthropoda</taxon>
        <taxon>Chelicerata</taxon>
        <taxon>Arachnida</taxon>
        <taxon>Acari</taxon>
        <taxon>Parasitiformes</taxon>
        <taxon>Ixodida</taxon>
        <taxon>Ixodoidea</taxon>
        <taxon>Ixodidae</taxon>
        <taxon>Rhipicephalinae</taxon>
        <taxon>Rhipicephalus</taxon>
        <taxon>Boophilus</taxon>
    </lineage>
</organism>
<evidence type="ECO:0000256" key="4">
    <source>
        <dbReference type="ARBA" id="ARBA00023125"/>
    </source>
</evidence>